<reference evidence="5" key="1">
    <citation type="submission" date="2018-01" db="EMBL/GenBank/DDBJ databases">
        <authorList>
            <person name="Kerou L M."/>
        </authorList>
    </citation>
    <scope>NUCLEOTIDE SEQUENCE [LARGE SCALE GENOMIC DNA]</scope>
    <source>
        <strain evidence="5">SCU2</strain>
    </source>
</reference>
<name>A0A2K5AP56_9ARCH</name>
<evidence type="ECO:0000313" key="5">
    <source>
        <dbReference type="Proteomes" id="UP000236248"/>
    </source>
</evidence>
<dbReference type="PANTHER" id="PTHR30508">
    <property type="entry name" value="FES CLUSTER ASSEMBLY PROTEIN SUF"/>
    <property type="match status" value="1"/>
</dbReference>
<dbReference type="SUPFAM" id="SSF101960">
    <property type="entry name" value="Stabilizer of iron transporter SufD"/>
    <property type="match status" value="1"/>
</dbReference>
<dbReference type="EMBL" id="LT981265">
    <property type="protein sequence ID" value="SPC33423.1"/>
    <property type="molecule type" value="Genomic_DNA"/>
</dbReference>
<dbReference type="InterPro" id="IPR045595">
    <property type="entry name" value="SufBD_N"/>
</dbReference>
<evidence type="ECO:0000259" key="3">
    <source>
        <dbReference type="Pfam" id="PF19295"/>
    </source>
</evidence>
<sequence length="479" mass="54334">MMESALPISYFDDQKVREVIGLRYNEPAWLIESRVKALSNYRTLPDERSPLFNKYTTANLLDTNRLMIMLDGTHELDDELKRRRDEIRKGIVITQAGRSIEVKGLSKSLEEEGLVIKGIMDALKDDESVEIIRRVSSRIDTGEDKFLALEHALFNSGLFIYVPKGMVLDEPITIIRSLPSDGTLVERNIVYADVSSRVRIVQELYSGYSGDDNNASNGTQQAYFESNECYIADNADVEFITTQGMSSNIAYFTNRKAFIARDARFNSYLGLFGGTLSRCKVDNMLEGFGASAEHFNIIFGDGTQAFDLTANMMHLEASTRGRVLSKAIVKDTSRSLFKGMINIGKDAKGSESYLAGHAIILNKGARADSIPALEIETNEVKATHSASVAQIDEEQIFYMMSRGMSRDEAKRAIVFGFIEPLLKRLSMDARIYTTYLVDCKWRGRQLMLRSDDVMREIWEVEEESRRIESDIFEKHYKYR</sequence>
<dbReference type="InterPro" id="IPR000825">
    <property type="entry name" value="SUF_FeS_clus_asmbl_SufBD_core"/>
</dbReference>
<dbReference type="GO" id="GO:0016226">
    <property type="term" value="P:iron-sulfur cluster assembly"/>
    <property type="evidence" value="ECO:0007669"/>
    <property type="project" value="InterPro"/>
</dbReference>
<dbReference type="InterPro" id="IPR037284">
    <property type="entry name" value="SUF_FeS_clus_asmbl_SufBD_sf"/>
</dbReference>
<dbReference type="Pfam" id="PF01458">
    <property type="entry name" value="SUFBD_core"/>
    <property type="match status" value="1"/>
</dbReference>
<dbReference type="GeneID" id="41594326"/>
<organism evidence="4 5">
    <name type="scientific">Candidatus Nitrosocaldus cavascurensis</name>
    <dbReference type="NCBI Taxonomy" id="2058097"/>
    <lineage>
        <taxon>Archaea</taxon>
        <taxon>Nitrososphaerota</taxon>
        <taxon>Nitrososphaeria</taxon>
        <taxon>Candidatus Nitrosocaldales</taxon>
        <taxon>Candidatus Nitrosocaldaceae</taxon>
        <taxon>Candidatus Nitrosocaldus</taxon>
    </lineage>
</organism>
<dbReference type="AlphaFoldDB" id="A0A2K5AP56"/>
<dbReference type="KEGG" id="ncv:NCAV_0225"/>
<protein>
    <submittedName>
        <fullName evidence="4">Putative FeS cluster assembly protein sufD</fullName>
    </submittedName>
</protein>
<proteinExistence type="inferred from homology"/>
<feature type="domain" description="SUF system FeS cluster assembly SufBD core" evidence="2">
    <location>
        <begin position="182"/>
        <end position="417"/>
    </location>
</feature>
<dbReference type="RefSeq" id="WP_103287751.1">
    <property type="nucleotide sequence ID" value="NZ_LT981265.1"/>
</dbReference>
<dbReference type="Proteomes" id="UP000236248">
    <property type="component" value="Chromosome NCAV"/>
</dbReference>
<dbReference type="InterPro" id="IPR055346">
    <property type="entry name" value="Fe-S_cluster_assembly_SufBD"/>
</dbReference>
<dbReference type="PANTHER" id="PTHR30508:SF1">
    <property type="entry name" value="UPF0051 PROTEIN ABCI8, CHLOROPLASTIC-RELATED"/>
    <property type="match status" value="1"/>
</dbReference>
<feature type="domain" description="SUF system FeS cluster assembly SufBD N-terminal" evidence="3">
    <location>
        <begin position="111"/>
        <end position="174"/>
    </location>
</feature>
<dbReference type="Pfam" id="PF19295">
    <property type="entry name" value="SufBD_N"/>
    <property type="match status" value="1"/>
</dbReference>
<evidence type="ECO:0000313" key="4">
    <source>
        <dbReference type="EMBL" id="SPC33423.1"/>
    </source>
</evidence>
<gene>
    <name evidence="4" type="primary">sufD</name>
    <name evidence="4" type="ORF">NCAV_0225</name>
</gene>
<keyword evidence="5" id="KW-1185">Reference proteome</keyword>
<evidence type="ECO:0000256" key="1">
    <source>
        <dbReference type="ARBA" id="ARBA00043967"/>
    </source>
</evidence>
<accession>A0A2K5AP56</accession>
<comment type="similarity">
    <text evidence="1">Belongs to the iron-sulfur cluster assembly SufBD family.</text>
</comment>
<evidence type="ECO:0000259" key="2">
    <source>
        <dbReference type="Pfam" id="PF01458"/>
    </source>
</evidence>